<evidence type="ECO:0000256" key="1">
    <source>
        <dbReference type="SAM" id="Phobius"/>
    </source>
</evidence>
<dbReference type="EMBL" id="SACL01000003">
    <property type="protein sequence ID" value="RVT96723.1"/>
    <property type="molecule type" value="Genomic_DNA"/>
</dbReference>
<feature type="transmembrane region" description="Helical" evidence="1">
    <location>
        <begin position="56"/>
        <end position="87"/>
    </location>
</feature>
<name>A0A437MGE7_9PROT</name>
<sequence length="98" mass="10537">MTPKGYAIALLIILLWTALPLISVFASATVAAHYGCVLHEGDAHPCLIGGWDAGGTLYGMFVMGWLSLFTLPSGLALLLLWLVAVLAQAAQWAWRRRG</sequence>
<dbReference type="Proteomes" id="UP000282957">
    <property type="component" value="Unassembled WGS sequence"/>
</dbReference>
<gene>
    <name evidence="2" type="ORF">EOD42_09930</name>
</gene>
<comment type="caution">
    <text evidence="2">The sequence shown here is derived from an EMBL/GenBank/DDBJ whole genome shotgun (WGS) entry which is preliminary data.</text>
</comment>
<keyword evidence="3" id="KW-1185">Reference proteome</keyword>
<dbReference type="AlphaFoldDB" id="A0A437MGE7"/>
<evidence type="ECO:0000313" key="2">
    <source>
        <dbReference type="EMBL" id="RVT96723.1"/>
    </source>
</evidence>
<keyword evidence="1" id="KW-0812">Transmembrane</keyword>
<evidence type="ECO:0000313" key="3">
    <source>
        <dbReference type="Proteomes" id="UP000282957"/>
    </source>
</evidence>
<accession>A0A437MGE7</accession>
<keyword evidence="1" id="KW-0472">Membrane</keyword>
<proteinExistence type="predicted"/>
<organism evidence="2 3">
    <name type="scientific">Rhodovarius crocodyli</name>
    <dbReference type="NCBI Taxonomy" id="1979269"/>
    <lineage>
        <taxon>Bacteria</taxon>
        <taxon>Pseudomonadati</taxon>
        <taxon>Pseudomonadota</taxon>
        <taxon>Alphaproteobacteria</taxon>
        <taxon>Acetobacterales</taxon>
        <taxon>Roseomonadaceae</taxon>
        <taxon>Rhodovarius</taxon>
    </lineage>
</organism>
<keyword evidence="1" id="KW-1133">Transmembrane helix</keyword>
<reference evidence="2 3" key="1">
    <citation type="submission" date="2019-01" db="EMBL/GenBank/DDBJ databases">
        <authorList>
            <person name="Chen W.-M."/>
        </authorList>
    </citation>
    <scope>NUCLEOTIDE SEQUENCE [LARGE SCALE GENOMIC DNA]</scope>
    <source>
        <strain evidence="2 3">CCP-6</strain>
    </source>
</reference>
<protein>
    <submittedName>
        <fullName evidence="2">Uncharacterized protein</fullName>
    </submittedName>
</protein>